<evidence type="ECO:0000313" key="1">
    <source>
        <dbReference type="EMBL" id="KAH3832112.1"/>
    </source>
</evidence>
<dbReference type="EMBL" id="JAIWYP010000004">
    <property type="protein sequence ID" value="KAH3832112.1"/>
    <property type="molecule type" value="Genomic_DNA"/>
</dbReference>
<reference evidence="1" key="2">
    <citation type="submission" date="2020-11" db="EMBL/GenBank/DDBJ databases">
        <authorList>
            <person name="McCartney M.A."/>
            <person name="Auch B."/>
            <person name="Kono T."/>
            <person name="Mallez S."/>
            <person name="Becker A."/>
            <person name="Gohl D.M."/>
            <person name="Silverstein K.A.T."/>
            <person name="Koren S."/>
            <person name="Bechman K.B."/>
            <person name="Herman A."/>
            <person name="Abrahante J.E."/>
            <person name="Garbe J."/>
        </authorList>
    </citation>
    <scope>NUCLEOTIDE SEQUENCE</scope>
    <source>
        <strain evidence="1">Duluth1</strain>
        <tissue evidence="1">Whole animal</tissue>
    </source>
</reference>
<evidence type="ECO:0000313" key="2">
    <source>
        <dbReference type="Proteomes" id="UP000828390"/>
    </source>
</evidence>
<comment type="caution">
    <text evidence="1">The sequence shown here is derived from an EMBL/GenBank/DDBJ whole genome shotgun (WGS) entry which is preliminary data.</text>
</comment>
<name>A0A9D4HGR0_DREPO</name>
<reference evidence="1" key="1">
    <citation type="journal article" date="2019" name="bioRxiv">
        <title>The Genome of the Zebra Mussel, Dreissena polymorpha: A Resource for Invasive Species Research.</title>
        <authorList>
            <person name="McCartney M.A."/>
            <person name="Auch B."/>
            <person name="Kono T."/>
            <person name="Mallez S."/>
            <person name="Zhang Y."/>
            <person name="Obille A."/>
            <person name="Becker A."/>
            <person name="Abrahante J.E."/>
            <person name="Garbe J."/>
            <person name="Badalamenti J.P."/>
            <person name="Herman A."/>
            <person name="Mangelson H."/>
            <person name="Liachko I."/>
            <person name="Sullivan S."/>
            <person name="Sone E.D."/>
            <person name="Koren S."/>
            <person name="Silverstein K.A.T."/>
            <person name="Beckman K.B."/>
            <person name="Gohl D.M."/>
        </authorList>
    </citation>
    <scope>NUCLEOTIDE SEQUENCE</scope>
    <source>
        <strain evidence="1">Duluth1</strain>
        <tissue evidence="1">Whole animal</tissue>
    </source>
</reference>
<dbReference type="Proteomes" id="UP000828390">
    <property type="component" value="Unassembled WGS sequence"/>
</dbReference>
<keyword evidence="2" id="KW-1185">Reference proteome</keyword>
<protein>
    <submittedName>
        <fullName evidence="1">Uncharacterized protein</fullName>
    </submittedName>
</protein>
<proteinExistence type="predicted"/>
<sequence length="109" mass="12646">MRDNDTEIIRQSGLLLSFEDHYGDLPLVCSGLTQRVVPGDLSKTEPAFMGLPKWRRVVVFEGLLYYLIKETLNRTDEIRHLQLISRKGHPSVRDFNHPFVHVETSRNMP</sequence>
<dbReference type="AlphaFoldDB" id="A0A9D4HGR0"/>
<accession>A0A9D4HGR0</accession>
<organism evidence="1 2">
    <name type="scientific">Dreissena polymorpha</name>
    <name type="common">Zebra mussel</name>
    <name type="synonym">Mytilus polymorpha</name>
    <dbReference type="NCBI Taxonomy" id="45954"/>
    <lineage>
        <taxon>Eukaryota</taxon>
        <taxon>Metazoa</taxon>
        <taxon>Spiralia</taxon>
        <taxon>Lophotrochozoa</taxon>
        <taxon>Mollusca</taxon>
        <taxon>Bivalvia</taxon>
        <taxon>Autobranchia</taxon>
        <taxon>Heteroconchia</taxon>
        <taxon>Euheterodonta</taxon>
        <taxon>Imparidentia</taxon>
        <taxon>Neoheterodontei</taxon>
        <taxon>Myida</taxon>
        <taxon>Dreissenoidea</taxon>
        <taxon>Dreissenidae</taxon>
        <taxon>Dreissena</taxon>
    </lineage>
</organism>
<gene>
    <name evidence="1" type="ORF">DPMN_105390</name>
</gene>